<comment type="subcellular location">
    <subcellularLocation>
        <location evidence="13">Cytoplasm</location>
    </subcellularLocation>
</comment>
<dbReference type="InterPro" id="IPR027417">
    <property type="entry name" value="P-loop_NTPase"/>
</dbReference>
<evidence type="ECO:0000256" key="12">
    <source>
        <dbReference type="ARBA" id="ARBA00064283"/>
    </source>
</evidence>
<comment type="similarity">
    <text evidence="1 13">Belongs to the TRAFAC class translation factor GTPase superfamily. Classic translation factor GTPase family. EF-Tu/EF-1A subfamily.</text>
</comment>
<dbReference type="PRINTS" id="PR00315">
    <property type="entry name" value="ELONGATNFCT"/>
</dbReference>
<dbReference type="GO" id="GO:0000287">
    <property type="term" value="F:magnesium ion binding"/>
    <property type="evidence" value="ECO:0007669"/>
    <property type="project" value="UniProtKB-UniRule"/>
</dbReference>
<evidence type="ECO:0000256" key="6">
    <source>
        <dbReference type="ARBA" id="ARBA00022842"/>
    </source>
</evidence>
<dbReference type="CDD" id="cd03697">
    <property type="entry name" value="EFTU_II"/>
    <property type="match status" value="1"/>
</dbReference>
<evidence type="ECO:0000256" key="4">
    <source>
        <dbReference type="ARBA" id="ARBA00022768"/>
    </source>
</evidence>
<dbReference type="FunFam" id="2.40.30.10:FF:000001">
    <property type="entry name" value="Elongation factor Tu"/>
    <property type="match status" value="1"/>
</dbReference>
<evidence type="ECO:0000313" key="16">
    <source>
        <dbReference type="Proteomes" id="UP000575068"/>
    </source>
</evidence>
<keyword evidence="7 13" id="KW-0648">Protein biosynthesis</keyword>
<keyword evidence="4 13" id="KW-0251">Elongation factor</keyword>
<gene>
    <name evidence="13" type="primary">tuf</name>
    <name evidence="15" type="ORF">HNQ99_000190</name>
</gene>
<dbReference type="FunFam" id="3.40.50.300:FF:000003">
    <property type="entry name" value="Elongation factor Tu"/>
    <property type="match status" value="1"/>
</dbReference>
<keyword evidence="5 13" id="KW-0378">Hydrolase</keyword>
<keyword evidence="13" id="KW-0963">Cytoplasm</keyword>
<evidence type="ECO:0000256" key="10">
    <source>
        <dbReference type="ARBA" id="ARBA00058140"/>
    </source>
</evidence>
<dbReference type="InterPro" id="IPR009000">
    <property type="entry name" value="Transl_B-barrel_sf"/>
</dbReference>
<dbReference type="InterPro" id="IPR033720">
    <property type="entry name" value="EFTU_2"/>
</dbReference>
<dbReference type="HAMAP" id="MF_00118_B">
    <property type="entry name" value="EF_Tu_B"/>
    <property type="match status" value="1"/>
</dbReference>
<comment type="function">
    <text evidence="13">GTP hydrolase that promotes the GTP-dependent binding of aminoacyl-tRNA to the A-site of ribosomes during protein biosynthesis.</text>
</comment>
<dbReference type="GO" id="GO:0005525">
    <property type="term" value="F:GTP binding"/>
    <property type="evidence" value="ECO:0007669"/>
    <property type="project" value="UniProtKB-UniRule"/>
</dbReference>
<feature type="binding site" evidence="13">
    <location>
        <begin position="136"/>
        <end position="139"/>
    </location>
    <ligand>
        <name>GTP</name>
        <dbReference type="ChEBI" id="CHEBI:37565"/>
    </ligand>
</feature>
<dbReference type="EMBL" id="JACHOV010000001">
    <property type="protein sequence ID" value="MBB4639910.1"/>
    <property type="molecule type" value="Genomic_DNA"/>
</dbReference>
<evidence type="ECO:0000256" key="1">
    <source>
        <dbReference type="ARBA" id="ARBA00007249"/>
    </source>
</evidence>
<dbReference type="InterPro" id="IPR004541">
    <property type="entry name" value="Transl_elong_EFTu/EF1A_bac/org"/>
</dbReference>
<dbReference type="NCBIfam" id="NF009373">
    <property type="entry name" value="PRK12736.1"/>
    <property type="match status" value="1"/>
</dbReference>
<proteinExistence type="inferred from homology"/>
<feature type="domain" description="Tr-type G" evidence="14">
    <location>
        <begin position="10"/>
        <end position="206"/>
    </location>
</feature>
<evidence type="ECO:0000256" key="3">
    <source>
        <dbReference type="ARBA" id="ARBA00022741"/>
    </source>
</evidence>
<name>A0A840HQL4_9SPHN</name>
<dbReference type="InterPro" id="IPR050055">
    <property type="entry name" value="EF-Tu_GTPase"/>
</dbReference>
<dbReference type="GO" id="GO:0005829">
    <property type="term" value="C:cytosol"/>
    <property type="evidence" value="ECO:0007669"/>
    <property type="project" value="TreeGrafter"/>
</dbReference>
<dbReference type="InterPro" id="IPR041709">
    <property type="entry name" value="EF-Tu_GTP-bd"/>
</dbReference>
<dbReference type="InterPro" id="IPR031157">
    <property type="entry name" value="G_TR_CS"/>
</dbReference>
<dbReference type="SUPFAM" id="SSF52540">
    <property type="entry name" value="P-loop containing nucleoside triphosphate hydrolases"/>
    <property type="match status" value="1"/>
</dbReference>
<evidence type="ECO:0000256" key="7">
    <source>
        <dbReference type="ARBA" id="ARBA00022917"/>
    </source>
</evidence>
<dbReference type="SUPFAM" id="SSF50465">
    <property type="entry name" value="EF-Tu/eEF-1alpha/eIF2-gamma C-terminal domain"/>
    <property type="match status" value="1"/>
</dbReference>
<organism evidence="15 16">
    <name type="scientific">Rhizorhapis suberifaciens</name>
    <name type="common">corky root of lettuce</name>
    <dbReference type="NCBI Taxonomy" id="13656"/>
    <lineage>
        <taxon>Bacteria</taxon>
        <taxon>Pseudomonadati</taxon>
        <taxon>Pseudomonadota</taxon>
        <taxon>Alphaproteobacteria</taxon>
        <taxon>Sphingomonadales</taxon>
        <taxon>Sphingomonadaceae</taxon>
        <taxon>Rhizorhapis</taxon>
    </lineage>
</organism>
<dbReference type="GO" id="GO:0003746">
    <property type="term" value="F:translation elongation factor activity"/>
    <property type="evidence" value="ECO:0007669"/>
    <property type="project" value="UniProtKB-UniRule"/>
</dbReference>
<dbReference type="InterPro" id="IPR005225">
    <property type="entry name" value="Small_GTP-bd"/>
</dbReference>
<dbReference type="CDD" id="cd03707">
    <property type="entry name" value="EFTU_III"/>
    <property type="match status" value="1"/>
</dbReference>
<evidence type="ECO:0000259" key="14">
    <source>
        <dbReference type="PROSITE" id="PS51722"/>
    </source>
</evidence>
<evidence type="ECO:0000256" key="13">
    <source>
        <dbReference type="HAMAP-Rule" id="MF_00118"/>
    </source>
</evidence>
<evidence type="ECO:0000256" key="8">
    <source>
        <dbReference type="ARBA" id="ARBA00023134"/>
    </source>
</evidence>
<sequence length="396" mass="42844">MAKAKFERTKPHCNIGTIGHVDHGKTTLTAAITKVLAETGGAEFTDYANIDKAPEERERGITISTAHVEYETPARHYAHVDCPGHADYVKNMITGAAQMDGAILVVNAADGPMPQTREHILLARQVGVPALVVYMNKVDQVDDEELLELVELEVRELLSSYDFPGDDIPIVKGSALAALEGRDDNIGKSSIQALMDAVDSYIPQPERPIDKPFLMPIEDVFSISGRGTVVTGRVESGIVKVGEEVEIVGIKPTKKTTVTGVEMFRKLLDQGQAGDNIGALIRGVGREEVERGQVLAKPGTITPHTDFDAEVYVLSKEEGGRHTPFFANYRPQFYFRTTDVTGEVVLPEGTEMVMPGDNVKLAVKLIAPIAMDPGLRFAIREGGRTVGAGVVSSISK</sequence>
<keyword evidence="6 13" id="KW-0460">Magnesium</keyword>
<dbReference type="AlphaFoldDB" id="A0A840HQL4"/>
<feature type="binding site" evidence="13">
    <location>
        <begin position="19"/>
        <end position="26"/>
    </location>
    <ligand>
        <name>GTP</name>
        <dbReference type="ChEBI" id="CHEBI:37565"/>
    </ligand>
</feature>
<dbReference type="Gene3D" id="3.40.50.300">
    <property type="entry name" value="P-loop containing nucleotide triphosphate hydrolases"/>
    <property type="match status" value="1"/>
</dbReference>
<evidence type="ECO:0000256" key="9">
    <source>
        <dbReference type="ARBA" id="ARBA00029554"/>
    </source>
</evidence>
<dbReference type="NCBIfam" id="TIGR00231">
    <property type="entry name" value="small_GTP"/>
    <property type="match status" value="1"/>
</dbReference>
<comment type="catalytic activity">
    <reaction evidence="13">
        <text>GTP + H2O = GDP + phosphate + H(+)</text>
        <dbReference type="Rhea" id="RHEA:19669"/>
        <dbReference type="ChEBI" id="CHEBI:15377"/>
        <dbReference type="ChEBI" id="CHEBI:15378"/>
        <dbReference type="ChEBI" id="CHEBI:37565"/>
        <dbReference type="ChEBI" id="CHEBI:43474"/>
        <dbReference type="ChEBI" id="CHEBI:58189"/>
        <dbReference type="EC" id="3.6.5.3"/>
    </reaction>
</comment>
<dbReference type="Pfam" id="PF00009">
    <property type="entry name" value="GTP_EFTU"/>
    <property type="match status" value="1"/>
</dbReference>
<dbReference type="NCBIfam" id="NF009372">
    <property type="entry name" value="PRK12735.1"/>
    <property type="match status" value="1"/>
</dbReference>
<accession>A0A840HQL4</accession>
<evidence type="ECO:0000256" key="11">
    <source>
        <dbReference type="ARBA" id="ARBA00063778"/>
    </source>
</evidence>
<comment type="subunit">
    <text evidence="12">(Microbial infection) Upon infection by bacteriophage Qbeta, part of the viral RNA-dependent RNA polymerase complex, the other subunits are the viral replicase catalytic subunit (AC P14647), host ribosomal protein S1 and EF-Ts.</text>
</comment>
<reference evidence="15 16" key="1">
    <citation type="submission" date="2020-08" db="EMBL/GenBank/DDBJ databases">
        <title>Genomic Encyclopedia of Type Strains, Phase IV (KMG-IV): sequencing the most valuable type-strain genomes for metagenomic binning, comparative biology and taxonomic classification.</title>
        <authorList>
            <person name="Goeker M."/>
        </authorList>
    </citation>
    <scope>NUCLEOTIDE SEQUENCE [LARGE SCALE GENOMIC DNA]</scope>
    <source>
        <strain evidence="15 16">DSM 7465</strain>
    </source>
</reference>
<feature type="binding site" evidence="13">
    <location>
        <position position="26"/>
    </location>
    <ligand>
        <name>Mg(2+)</name>
        <dbReference type="ChEBI" id="CHEBI:18420"/>
    </ligand>
</feature>
<dbReference type="Gene3D" id="2.40.30.10">
    <property type="entry name" value="Translation factors"/>
    <property type="match status" value="2"/>
</dbReference>
<evidence type="ECO:0000313" key="15">
    <source>
        <dbReference type="EMBL" id="MBB4639910.1"/>
    </source>
</evidence>
<keyword evidence="16" id="KW-1185">Reference proteome</keyword>
<dbReference type="InterPro" id="IPR009001">
    <property type="entry name" value="Transl_elong_EF1A/Init_IF2_C"/>
</dbReference>
<comment type="function">
    <text evidence="10">May play an important regulatory role in cell growth and in the bacterial response to nutrient deprivation.</text>
</comment>
<dbReference type="Pfam" id="PF03143">
    <property type="entry name" value="GTP_EFTU_D3"/>
    <property type="match status" value="1"/>
</dbReference>
<feature type="binding site" evidence="13">
    <location>
        <begin position="81"/>
        <end position="85"/>
    </location>
    <ligand>
        <name>GTP</name>
        <dbReference type="ChEBI" id="CHEBI:37565"/>
    </ligand>
</feature>
<evidence type="ECO:0000256" key="2">
    <source>
        <dbReference type="ARBA" id="ARBA00022723"/>
    </source>
</evidence>
<dbReference type="Proteomes" id="UP000575068">
    <property type="component" value="Unassembled WGS sequence"/>
</dbReference>
<dbReference type="CDD" id="cd01884">
    <property type="entry name" value="EF_Tu"/>
    <property type="match status" value="1"/>
</dbReference>
<keyword evidence="8 13" id="KW-0342">GTP-binding</keyword>
<dbReference type="InterPro" id="IPR004160">
    <property type="entry name" value="Transl_elong_EFTu/EF1A_C"/>
</dbReference>
<dbReference type="PANTHER" id="PTHR43721:SF22">
    <property type="entry name" value="ELONGATION FACTOR TU, MITOCHONDRIAL"/>
    <property type="match status" value="1"/>
</dbReference>
<dbReference type="NCBIfam" id="NF000766">
    <property type="entry name" value="PRK00049.1"/>
    <property type="match status" value="1"/>
</dbReference>
<protein>
    <recommendedName>
        <fullName evidence="9 13">Elongation factor Tu</fullName>
        <shortName evidence="13">EF-Tu</shortName>
        <ecNumber evidence="13">3.6.5.3</ecNumber>
    </recommendedName>
</protein>
<dbReference type="RefSeq" id="WP_184473767.1">
    <property type="nucleotide sequence ID" value="NZ_JACHOV010000001.1"/>
</dbReference>
<dbReference type="Pfam" id="PF03144">
    <property type="entry name" value="GTP_EFTU_D2"/>
    <property type="match status" value="1"/>
</dbReference>
<keyword evidence="2 13" id="KW-0479">Metal-binding</keyword>
<keyword evidence="3 13" id="KW-0547">Nucleotide-binding</keyword>
<comment type="subunit">
    <text evidence="11">Monomer. Heterotetramer composed of two EF-Ts.EF-Tu dimer complexes.</text>
</comment>
<dbReference type="InterPro" id="IPR004161">
    <property type="entry name" value="EFTu-like_2"/>
</dbReference>
<evidence type="ECO:0000256" key="5">
    <source>
        <dbReference type="ARBA" id="ARBA00022801"/>
    </source>
</evidence>
<dbReference type="EC" id="3.6.5.3" evidence="13"/>
<comment type="caution">
    <text evidence="15">The sequence shown here is derived from an EMBL/GenBank/DDBJ whole genome shotgun (WGS) entry which is preliminary data.</text>
</comment>
<dbReference type="PANTHER" id="PTHR43721">
    <property type="entry name" value="ELONGATION FACTOR TU-RELATED"/>
    <property type="match status" value="1"/>
</dbReference>
<dbReference type="NCBIfam" id="TIGR00485">
    <property type="entry name" value="EF-Tu"/>
    <property type="match status" value="1"/>
</dbReference>
<dbReference type="GO" id="GO:0003924">
    <property type="term" value="F:GTPase activity"/>
    <property type="evidence" value="ECO:0007669"/>
    <property type="project" value="UniProtKB-UniRule"/>
</dbReference>
<dbReference type="SUPFAM" id="SSF50447">
    <property type="entry name" value="Translation proteins"/>
    <property type="match status" value="1"/>
</dbReference>
<dbReference type="PROSITE" id="PS51722">
    <property type="entry name" value="G_TR_2"/>
    <property type="match status" value="1"/>
</dbReference>
<dbReference type="InterPro" id="IPR000795">
    <property type="entry name" value="T_Tr_GTP-bd_dom"/>
</dbReference>
<dbReference type="PROSITE" id="PS00301">
    <property type="entry name" value="G_TR_1"/>
    <property type="match status" value="1"/>
</dbReference>